<keyword evidence="13" id="KW-1185">Reference proteome</keyword>
<dbReference type="CDD" id="cd04731">
    <property type="entry name" value="HisF"/>
    <property type="match status" value="1"/>
</dbReference>
<dbReference type="InterPro" id="IPR006062">
    <property type="entry name" value="His_biosynth"/>
</dbReference>
<dbReference type="OrthoDB" id="9781903at2"/>
<evidence type="ECO:0000256" key="2">
    <source>
        <dbReference type="ARBA" id="ARBA00009667"/>
    </source>
</evidence>
<evidence type="ECO:0000256" key="5">
    <source>
        <dbReference type="ARBA" id="ARBA00022605"/>
    </source>
</evidence>
<dbReference type="Pfam" id="PF00977">
    <property type="entry name" value="His_biosynth"/>
    <property type="match status" value="1"/>
</dbReference>
<dbReference type="EMBL" id="SLZQ01000011">
    <property type="protein sequence ID" value="TCS35105.1"/>
    <property type="molecule type" value="Genomic_DNA"/>
</dbReference>
<dbReference type="GO" id="GO:0016829">
    <property type="term" value="F:lyase activity"/>
    <property type="evidence" value="ECO:0007669"/>
    <property type="project" value="UniProtKB-KW"/>
</dbReference>
<accession>A0A4R3HQR8</accession>
<dbReference type="AlphaFoldDB" id="A0A4R3HQR8"/>
<evidence type="ECO:0000256" key="10">
    <source>
        <dbReference type="ARBA" id="ARBA00047838"/>
    </source>
</evidence>
<protein>
    <recommendedName>
        <fullName evidence="4">imidazole glycerol-phosphate synthase</fullName>
        <ecNumber evidence="4">4.3.2.10</ecNumber>
    </recommendedName>
    <alternativeName>
        <fullName evidence="9">IGP synthase cyclase subunit</fullName>
    </alternativeName>
</protein>
<evidence type="ECO:0000256" key="11">
    <source>
        <dbReference type="RuleBase" id="RU003657"/>
    </source>
</evidence>
<dbReference type="InterPro" id="IPR011060">
    <property type="entry name" value="RibuloseP-bd_barrel"/>
</dbReference>
<dbReference type="Proteomes" id="UP000295382">
    <property type="component" value="Unassembled WGS sequence"/>
</dbReference>
<dbReference type="UniPathway" id="UPA00031">
    <property type="reaction ID" value="UER00010"/>
</dbReference>
<dbReference type="PANTHER" id="PTHR21235:SF2">
    <property type="entry name" value="IMIDAZOLE GLYCEROL PHOSPHATE SYNTHASE HISHF"/>
    <property type="match status" value="1"/>
</dbReference>
<evidence type="ECO:0000313" key="13">
    <source>
        <dbReference type="Proteomes" id="UP000295382"/>
    </source>
</evidence>
<name>A0A4R3HQR8_PAULE</name>
<evidence type="ECO:0000256" key="1">
    <source>
        <dbReference type="ARBA" id="ARBA00005091"/>
    </source>
</evidence>
<dbReference type="GO" id="GO:0000107">
    <property type="term" value="F:imidazoleglycerol-phosphate synthase activity"/>
    <property type="evidence" value="ECO:0007669"/>
    <property type="project" value="InterPro"/>
</dbReference>
<dbReference type="GO" id="GO:0000105">
    <property type="term" value="P:L-histidine biosynthetic process"/>
    <property type="evidence" value="ECO:0007669"/>
    <property type="project" value="UniProtKB-UniPathway"/>
</dbReference>
<dbReference type="EC" id="4.3.2.10" evidence="4"/>
<evidence type="ECO:0000256" key="8">
    <source>
        <dbReference type="ARBA" id="ARBA00025475"/>
    </source>
</evidence>
<gene>
    <name evidence="12" type="ORF">EDC30_11118</name>
</gene>
<organism evidence="12 13">
    <name type="scientific">Paucimonas lemoignei</name>
    <name type="common">Pseudomonas lemoignei</name>
    <dbReference type="NCBI Taxonomy" id="29443"/>
    <lineage>
        <taxon>Bacteria</taxon>
        <taxon>Pseudomonadati</taxon>
        <taxon>Pseudomonadota</taxon>
        <taxon>Betaproteobacteria</taxon>
        <taxon>Burkholderiales</taxon>
        <taxon>Burkholderiaceae</taxon>
        <taxon>Paucimonas</taxon>
    </lineage>
</organism>
<reference evidence="12 13" key="1">
    <citation type="submission" date="2019-03" db="EMBL/GenBank/DDBJ databases">
        <title>Genomic Encyclopedia of Type Strains, Phase IV (KMG-IV): sequencing the most valuable type-strain genomes for metagenomic binning, comparative biology and taxonomic classification.</title>
        <authorList>
            <person name="Goeker M."/>
        </authorList>
    </citation>
    <scope>NUCLEOTIDE SEQUENCE [LARGE SCALE GENOMIC DNA]</scope>
    <source>
        <strain evidence="12 13">DSM 7445</strain>
    </source>
</reference>
<evidence type="ECO:0000256" key="4">
    <source>
        <dbReference type="ARBA" id="ARBA00012809"/>
    </source>
</evidence>
<dbReference type="RefSeq" id="WP_132259693.1">
    <property type="nucleotide sequence ID" value="NZ_SLZQ01000011.1"/>
</dbReference>
<keyword evidence="7" id="KW-0456">Lyase</keyword>
<comment type="function">
    <text evidence="8">IGPS catalyzes the conversion of PRFAR and glutamine to IGP, AICAR and glutamate. The HisF subunit catalyzes the cyclization activity that produces IGP and AICAR from PRFAR using the ammonia provided by the HisH subunit.</text>
</comment>
<dbReference type="InterPro" id="IPR013785">
    <property type="entry name" value="Aldolase_TIM"/>
</dbReference>
<comment type="catalytic activity">
    <reaction evidence="10">
        <text>5-[(5-phospho-1-deoxy-D-ribulos-1-ylimino)methylamino]-1-(5-phospho-beta-D-ribosyl)imidazole-4-carboxamide + L-glutamine = D-erythro-1-(imidazol-4-yl)glycerol 3-phosphate + 5-amino-1-(5-phospho-beta-D-ribosyl)imidazole-4-carboxamide + L-glutamate + H(+)</text>
        <dbReference type="Rhea" id="RHEA:24793"/>
        <dbReference type="ChEBI" id="CHEBI:15378"/>
        <dbReference type="ChEBI" id="CHEBI:29985"/>
        <dbReference type="ChEBI" id="CHEBI:58278"/>
        <dbReference type="ChEBI" id="CHEBI:58359"/>
        <dbReference type="ChEBI" id="CHEBI:58475"/>
        <dbReference type="ChEBI" id="CHEBI:58525"/>
        <dbReference type="EC" id="4.3.2.10"/>
    </reaction>
</comment>
<comment type="subunit">
    <text evidence="3">Heterodimer of HisH and HisF.</text>
</comment>
<dbReference type="PANTHER" id="PTHR21235">
    <property type="entry name" value="IMIDAZOLE GLYCEROL PHOSPHATE SYNTHASE SUBUNIT HISF/H IGP SYNTHASE SUBUNIT HISF/H"/>
    <property type="match status" value="1"/>
</dbReference>
<comment type="caution">
    <text evidence="12">The sequence shown here is derived from an EMBL/GenBank/DDBJ whole genome shotgun (WGS) entry which is preliminary data.</text>
</comment>
<comment type="pathway">
    <text evidence="1">Amino-acid biosynthesis; L-histidine biosynthesis; L-histidine from 5-phospho-alpha-D-ribose 1-diphosphate: step 5/9.</text>
</comment>
<sequence length="272" mass="29378">MLRPRITPCLLVHNNGLVKTVGFKSPKYVGDPLNAVKIFNEKEADELIVLDIDAAVNKSEPNYKLIANLAMECRMPLCYGGGISTPQQARKIIGLGVEKVAISSAAIENPDIIPGIADEIGRQSVVVVLDYKKRMLAREPEVWIHNGTKNTKRSVTEVATQVEALGAGEIVINSIEHDGQMKGYDLAMAQRLRQAVKLPITILGGAGSLEDIGKLIGACGVVGAAAGSLFVFKGPYKAVLINYPSLEQRDGIIRAALPSRQATNDRHPYRES</sequence>
<evidence type="ECO:0000256" key="3">
    <source>
        <dbReference type="ARBA" id="ARBA00011152"/>
    </source>
</evidence>
<keyword evidence="6 11" id="KW-0368">Histidine biosynthesis</keyword>
<proteinExistence type="inferred from homology"/>
<dbReference type="InterPro" id="IPR050064">
    <property type="entry name" value="IGPS_HisA/HisF"/>
</dbReference>
<dbReference type="SUPFAM" id="SSF51366">
    <property type="entry name" value="Ribulose-phoshate binding barrel"/>
    <property type="match status" value="1"/>
</dbReference>
<evidence type="ECO:0000256" key="9">
    <source>
        <dbReference type="ARBA" id="ARBA00030264"/>
    </source>
</evidence>
<dbReference type="NCBIfam" id="NF038364">
    <property type="entry name" value="AglZ_HisF2_fam"/>
    <property type="match status" value="1"/>
</dbReference>
<keyword evidence="5 11" id="KW-0028">Amino-acid biosynthesis</keyword>
<dbReference type="InterPro" id="IPR004651">
    <property type="entry name" value="HisF"/>
</dbReference>
<evidence type="ECO:0000256" key="6">
    <source>
        <dbReference type="ARBA" id="ARBA00023102"/>
    </source>
</evidence>
<dbReference type="Gene3D" id="3.20.20.70">
    <property type="entry name" value="Aldolase class I"/>
    <property type="match status" value="1"/>
</dbReference>
<evidence type="ECO:0000313" key="12">
    <source>
        <dbReference type="EMBL" id="TCS35105.1"/>
    </source>
</evidence>
<evidence type="ECO:0000256" key="7">
    <source>
        <dbReference type="ARBA" id="ARBA00023239"/>
    </source>
</evidence>
<comment type="similarity">
    <text evidence="2 11">Belongs to the HisA/HisF family.</text>
</comment>